<dbReference type="AlphaFoldDB" id="A0A7J6TNZ5"/>
<gene>
    <name evidence="3" type="ORF">FOZ62_028984</name>
</gene>
<feature type="compositionally biased region" description="Acidic residues" evidence="1">
    <location>
        <begin position="674"/>
        <end position="687"/>
    </location>
</feature>
<name>A0A7J6TNZ5_PEROL</name>
<dbReference type="PANTHER" id="PTHR24401:SF29">
    <property type="entry name" value="SI:CH211-243P7.3-RELATED"/>
    <property type="match status" value="1"/>
</dbReference>
<feature type="region of interest" description="Disordered" evidence="1">
    <location>
        <begin position="1"/>
        <end position="78"/>
    </location>
</feature>
<protein>
    <recommendedName>
        <fullName evidence="2">DUF6729 domain-containing protein</fullName>
    </recommendedName>
</protein>
<reference evidence="3 4" key="1">
    <citation type="submission" date="2020-04" db="EMBL/GenBank/DDBJ databases">
        <title>Perkinsus olseni comparative genomics.</title>
        <authorList>
            <person name="Bogema D.R."/>
        </authorList>
    </citation>
    <scope>NUCLEOTIDE SEQUENCE [LARGE SCALE GENOMIC DNA]</scope>
    <source>
        <strain evidence="3">ATCC PRA-205</strain>
    </source>
</reference>
<evidence type="ECO:0000256" key="1">
    <source>
        <dbReference type="SAM" id="MobiDB-lite"/>
    </source>
</evidence>
<feature type="domain" description="DUF6729" evidence="2">
    <location>
        <begin position="108"/>
        <end position="287"/>
    </location>
</feature>
<evidence type="ECO:0000259" key="2">
    <source>
        <dbReference type="Pfam" id="PF20499"/>
    </source>
</evidence>
<evidence type="ECO:0000313" key="4">
    <source>
        <dbReference type="Proteomes" id="UP000574390"/>
    </source>
</evidence>
<proteinExistence type="predicted"/>
<evidence type="ECO:0000313" key="3">
    <source>
        <dbReference type="EMBL" id="KAF4747054.1"/>
    </source>
</evidence>
<dbReference type="EMBL" id="JABANM010005765">
    <property type="protein sequence ID" value="KAF4747054.1"/>
    <property type="molecule type" value="Genomic_DNA"/>
</dbReference>
<comment type="caution">
    <text evidence="3">The sequence shown here is derived from an EMBL/GenBank/DDBJ whole genome shotgun (WGS) entry which is preliminary data.</text>
</comment>
<accession>A0A7J6TNZ5</accession>
<feature type="region of interest" description="Disordered" evidence="1">
    <location>
        <begin position="664"/>
        <end position="687"/>
    </location>
</feature>
<feature type="compositionally biased region" description="Polar residues" evidence="1">
    <location>
        <begin position="66"/>
        <end position="75"/>
    </location>
</feature>
<dbReference type="PANTHER" id="PTHR24401">
    <property type="entry name" value="SI:CH211-243P7.3-RELATED"/>
    <property type="match status" value="1"/>
</dbReference>
<feature type="region of interest" description="Disordered" evidence="1">
    <location>
        <begin position="810"/>
        <end position="832"/>
    </location>
</feature>
<dbReference type="InterPro" id="IPR046616">
    <property type="entry name" value="DUF6729"/>
</dbReference>
<feature type="non-terminal residue" evidence="3">
    <location>
        <position position="1"/>
    </location>
</feature>
<feature type="non-terminal residue" evidence="3">
    <location>
        <position position="832"/>
    </location>
</feature>
<organism evidence="3 4">
    <name type="scientific">Perkinsus olseni</name>
    <name type="common">Perkinsus atlanticus</name>
    <dbReference type="NCBI Taxonomy" id="32597"/>
    <lineage>
        <taxon>Eukaryota</taxon>
        <taxon>Sar</taxon>
        <taxon>Alveolata</taxon>
        <taxon>Perkinsozoa</taxon>
        <taxon>Perkinsea</taxon>
        <taxon>Perkinsida</taxon>
        <taxon>Perkinsidae</taxon>
        <taxon>Perkinsus</taxon>
    </lineage>
</organism>
<sequence>WFELDARNFFKPSAPKDPAEPAGNTQGDPSDQHKAAQKPTTQTVDSGPVLSPTPSQEAGKQPKPLISTSSQTECSSWKRDRAIPGLAEDGSIEPPKTLAQVSGGDVHVSQWMVAPDWRSVISKETFPRVGSVFGHDVFIWAPKGGRCPSCRTCDTIRPGRLSKPKLILRLPWPYLAITVRFECCRCRKSWNAWDPSYLETCTLETQAELPFIATRSRGLDLSLVELLRTYLLSSGAISQGIEYVNSQLSREHQRRAKEYIRKWDASLKNPFIHKQAGRRAPVPLSLWPLSYSSAVRVMLLDFLQQKPYLLRELATVVSSSSIAIDYQRKISKRVTESRVLGQAMTCVGEHSMILTTVIVPTTRCEYLKDALLEVYERHVRAGGERPPVLYTDVGCCAASGDGSGTLQKYVPQGVQIRLDAMHCIMRMVRATDQSHLLKNKFAKDISKAFFICNLEDEKALRSARVALDLPRKIPKSERLKFIRRSVPDGKQLDGRVERVVRTYHSVDESMKREWEEECATKSSSTPNEQVGDKISGLLIKANVSTFWEAVCQIPLRAMLKIRLGMRLPDVHQTPREIELMGDAARELYPDFRLVPRDAPLPTLGFEYCASLNEVPPEEAVLSRESPWISDRVEMLHEIVNDERDTTADSESEGFKSILEGELGDADAAGKEGGESDCDDSTDSEEEIDHVASLDPLPVATQRRKFLRWRTKAQSASYFRVDHEVGGAMERAFTTLHVDNPTATAPELLKLYTRDYLMKERANHEIDGRRPISYHPTSMEAFGSLERSLAAQPSGEPPIDATVVVHEHEELDGGPAAISAETLQEELGSRPRK</sequence>
<dbReference type="Pfam" id="PF20499">
    <property type="entry name" value="DUF6729"/>
    <property type="match status" value="1"/>
</dbReference>
<dbReference type="Proteomes" id="UP000574390">
    <property type="component" value="Unassembled WGS sequence"/>
</dbReference>